<reference evidence="3 4" key="1">
    <citation type="submission" date="2015-01" db="EMBL/GenBank/DDBJ databases">
        <title>Draft genome sequence of Pedobacter sp. NL19 isolated from sludge of an effluent treatment pond in an abandoned uranium mine.</title>
        <authorList>
            <person name="Santos T."/>
            <person name="Caetano T."/>
            <person name="Covas C."/>
            <person name="Cruz A."/>
            <person name="Mendo S."/>
        </authorList>
    </citation>
    <scope>NUCLEOTIDE SEQUENCE [LARGE SCALE GENOMIC DNA]</scope>
    <source>
        <strain evidence="3 4">NL19</strain>
    </source>
</reference>
<dbReference type="Proteomes" id="UP000032049">
    <property type="component" value="Unassembled WGS sequence"/>
</dbReference>
<accession>A0A0D0EYS2</accession>
<dbReference type="Gene3D" id="1.10.390.10">
    <property type="entry name" value="Neutral Protease Domain 2"/>
    <property type="match status" value="1"/>
</dbReference>
<dbReference type="AlphaFoldDB" id="A0A0D0EYS2"/>
<dbReference type="CDD" id="cd09604">
    <property type="entry name" value="M1_APN_like"/>
    <property type="match status" value="1"/>
</dbReference>
<dbReference type="EMBL" id="JXRA01000174">
    <property type="protein sequence ID" value="KIO74528.1"/>
    <property type="molecule type" value="Genomic_DNA"/>
</dbReference>
<dbReference type="Pfam" id="PF01433">
    <property type="entry name" value="Peptidase_M1"/>
    <property type="match status" value="1"/>
</dbReference>
<feature type="chain" id="PRO_5002209581" evidence="1">
    <location>
        <begin position="20"/>
        <end position="621"/>
    </location>
</feature>
<dbReference type="GO" id="GO:0008270">
    <property type="term" value="F:zinc ion binding"/>
    <property type="evidence" value="ECO:0007669"/>
    <property type="project" value="InterPro"/>
</dbReference>
<gene>
    <name evidence="3" type="ORF">TH53_25960</name>
</gene>
<organism evidence="3 4">
    <name type="scientific">Pedobacter lusitanus</name>
    <dbReference type="NCBI Taxonomy" id="1503925"/>
    <lineage>
        <taxon>Bacteria</taxon>
        <taxon>Pseudomonadati</taxon>
        <taxon>Bacteroidota</taxon>
        <taxon>Sphingobacteriia</taxon>
        <taxon>Sphingobacteriales</taxon>
        <taxon>Sphingobacteriaceae</taxon>
        <taxon>Pedobacter</taxon>
    </lineage>
</organism>
<feature type="signal peptide" evidence="1">
    <location>
        <begin position="1"/>
        <end position="19"/>
    </location>
</feature>
<evidence type="ECO:0000256" key="1">
    <source>
        <dbReference type="SAM" id="SignalP"/>
    </source>
</evidence>
<evidence type="ECO:0000259" key="2">
    <source>
        <dbReference type="Pfam" id="PF01433"/>
    </source>
</evidence>
<dbReference type="STRING" id="1503925.TH53_25960"/>
<proteinExistence type="predicted"/>
<comment type="caution">
    <text evidence="3">The sequence shown here is derived from an EMBL/GenBank/DDBJ whole genome shotgun (WGS) entry which is preliminary data.</text>
</comment>
<dbReference type="InterPro" id="IPR027268">
    <property type="entry name" value="Peptidase_M4/M1_CTD_sf"/>
</dbReference>
<dbReference type="RefSeq" id="WP_041887274.1">
    <property type="nucleotide sequence ID" value="NZ_CP157278.1"/>
</dbReference>
<dbReference type="SUPFAM" id="SSF55486">
    <property type="entry name" value="Metalloproteases ('zincins'), catalytic domain"/>
    <property type="match status" value="1"/>
</dbReference>
<keyword evidence="1" id="KW-0732">Signal</keyword>
<feature type="domain" description="Peptidase M1 membrane alanine aminopeptidase" evidence="2">
    <location>
        <begin position="372"/>
        <end position="525"/>
    </location>
</feature>
<keyword evidence="4" id="KW-1185">Reference proteome</keyword>
<evidence type="ECO:0000313" key="3">
    <source>
        <dbReference type="EMBL" id="KIO74528.1"/>
    </source>
</evidence>
<name>A0A0D0EYS2_9SPHI</name>
<dbReference type="GO" id="GO:0008237">
    <property type="term" value="F:metallopeptidase activity"/>
    <property type="evidence" value="ECO:0007669"/>
    <property type="project" value="InterPro"/>
</dbReference>
<protein>
    <submittedName>
        <fullName evidence="3">Peptidase</fullName>
    </submittedName>
</protein>
<evidence type="ECO:0000313" key="4">
    <source>
        <dbReference type="Proteomes" id="UP000032049"/>
    </source>
</evidence>
<dbReference type="InterPro" id="IPR014782">
    <property type="entry name" value="Peptidase_M1_dom"/>
</dbReference>
<sequence length="621" mass="70718">MKKIAMLSLFSMIGLSVFAQQGLPVPPEIQQAYTKGTRAVNGRPGLKYWQNTADYDLKVDFDPVSGLLKGTVDVIYKNQSPDTLKEVWFKLYPNLYKDGSPRATKVADKDLSEGVKIGAFSVNDKAVSADALNIDGTNMHTSIAALAPGKSIRVKIAYQYMLNKGSHNRTGMVDEGSYFVAYFFPRIAVYDDVDGWNKYPYLGDAEFYNDFCTFKAAVTVPKDYVIWATGDLLNAKNVLHKKIADRITLAEQVDSVVNVINENDLATQTVTKNQDFNTWKFEAKNVTDFVFATSNHYLWKSSSLVVDPKTNRRTRVDAAFNPIHKDYYEVIDFARKSVEAMSYKFPKWPYPYAHETVFDGLDQMEYPMMVNDNPTEKRENAITLTIHEIFHTMFPFYMGINETKYGWMDEGWATIGEWLNSPLIDSTMVDEYGIQPTAFNSGTKNDTPIMTLTPDLKGAGSFTNSYPKPALGYLFVKDYLGDELFTRALHHYIEQWHGKHPMPFDFFYSMNEGAGKNMDWFWKRWFFEEGDIDLGIVAADKTGDGYTFQIENKSLKPLPVDLTLTYEDGSTEKVHWSIAVWEKPVQMISVPFKTNKKIKKVVIGSTYVPDKNDYNNILSVK</sequence>